<evidence type="ECO:0000313" key="7">
    <source>
        <dbReference type="Proteomes" id="UP000193778"/>
    </source>
</evidence>
<keyword evidence="7" id="KW-1185">Reference proteome</keyword>
<gene>
    <name evidence="6" type="ORF">RUM8411_01409</name>
</gene>
<evidence type="ECO:0000256" key="3">
    <source>
        <dbReference type="ARBA" id="ARBA00023163"/>
    </source>
</evidence>
<dbReference type="GO" id="GO:0000976">
    <property type="term" value="F:transcription cis-regulatory region binding"/>
    <property type="evidence" value="ECO:0007669"/>
    <property type="project" value="TreeGrafter"/>
</dbReference>
<evidence type="ECO:0000259" key="5">
    <source>
        <dbReference type="PROSITE" id="PS50977"/>
    </source>
</evidence>
<dbReference type="InterPro" id="IPR009057">
    <property type="entry name" value="Homeodomain-like_sf"/>
</dbReference>
<dbReference type="Gene3D" id="1.10.357.10">
    <property type="entry name" value="Tetracycline Repressor, domain 2"/>
    <property type="match status" value="1"/>
</dbReference>
<dbReference type="Pfam" id="PF00440">
    <property type="entry name" value="TetR_N"/>
    <property type="match status" value="1"/>
</dbReference>
<evidence type="ECO:0000313" key="6">
    <source>
        <dbReference type="EMBL" id="SLN33157.1"/>
    </source>
</evidence>
<dbReference type="AlphaFoldDB" id="A0A1X6YWH3"/>
<protein>
    <submittedName>
        <fullName evidence="6">Transcriptional regulator BetI</fullName>
    </submittedName>
</protein>
<reference evidence="7" key="1">
    <citation type="submission" date="2017-03" db="EMBL/GenBank/DDBJ databases">
        <authorList>
            <person name="Rodrigo-Torres L."/>
            <person name="Arahal R.D."/>
            <person name="Lucena T."/>
        </authorList>
    </citation>
    <scope>NUCLEOTIDE SEQUENCE [LARGE SCALE GENOMIC DNA]</scope>
    <source>
        <strain evidence="7">CECT 8411</strain>
    </source>
</reference>
<dbReference type="Proteomes" id="UP000193778">
    <property type="component" value="Unassembled WGS sequence"/>
</dbReference>
<dbReference type="InterPro" id="IPR050109">
    <property type="entry name" value="HTH-type_TetR-like_transc_reg"/>
</dbReference>
<evidence type="ECO:0000256" key="1">
    <source>
        <dbReference type="ARBA" id="ARBA00023015"/>
    </source>
</evidence>
<dbReference type="PANTHER" id="PTHR30055:SF234">
    <property type="entry name" value="HTH-TYPE TRANSCRIPTIONAL REGULATOR BETI"/>
    <property type="match status" value="1"/>
</dbReference>
<evidence type="ECO:0000256" key="4">
    <source>
        <dbReference type="PROSITE-ProRule" id="PRU00335"/>
    </source>
</evidence>
<dbReference type="EMBL" id="FWFP01000003">
    <property type="protein sequence ID" value="SLN33157.1"/>
    <property type="molecule type" value="Genomic_DNA"/>
</dbReference>
<dbReference type="PANTHER" id="PTHR30055">
    <property type="entry name" value="HTH-TYPE TRANSCRIPTIONAL REGULATOR RUTR"/>
    <property type="match status" value="1"/>
</dbReference>
<dbReference type="PROSITE" id="PS50977">
    <property type="entry name" value="HTH_TETR_2"/>
    <property type="match status" value="1"/>
</dbReference>
<sequence length="206" mass="22486">MSTMTINESAMSRPSLKDQRSEQILDAYLTCVARFGLEGATQERIAAEAGVKRPILRHYLGNKDQMTGALIGYVVDRFAEATHALQDALEPTGTPTDLIDLLFDKSTPNDPRVMLAYQSLVTSVADHPEMRHPLVESLEHFLGIIEVVLRRAAPNASATRVRVVSQGIAATYVNLDSLTPLSPPDAWCQELKQAAMILAASLEANT</sequence>
<dbReference type="GO" id="GO:0003700">
    <property type="term" value="F:DNA-binding transcription factor activity"/>
    <property type="evidence" value="ECO:0007669"/>
    <property type="project" value="TreeGrafter"/>
</dbReference>
<organism evidence="6 7">
    <name type="scientific">Ruegeria meonggei</name>
    <dbReference type="NCBI Taxonomy" id="1446476"/>
    <lineage>
        <taxon>Bacteria</taxon>
        <taxon>Pseudomonadati</taxon>
        <taxon>Pseudomonadota</taxon>
        <taxon>Alphaproteobacteria</taxon>
        <taxon>Rhodobacterales</taxon>
        <taxon>Roseobacteraceae</taxon>
        <taxon>Ruegeria</taxon>
    </lineage>
</organism>
<keyword evidence="1" id="KW-0805">Transcription regulation</keyword>
<feature type="domain" description="HTH tetR-type" evidence="5">
    <location>
        <begin position="18"/>
        <end position="78"/>
    </location>
</feature>
<name>A0A1X6YWH3_9RHOB</name>
<keyword evidence="3" id="KW-0804">Transcription</keyword>
<accession>A0A1X6YWH3</accession>
<evidence type="ECO:0000256" key="2">
    <source>
        <dbReference type="ARBA" id="ARBA00023125"/>
    </source>
</evidence>
<dbReference type="SUPFAM" id="SSF46689">
    <property type="entry name" value="Homeodomain-like"/>
    <property type="match status" value="1"/>
</dbReference>
<keyword evidence="2 4" id="KW-0238">DNA-binding</keyword>
<dbReference type="InterPro" id="IPR001647">
    <property type="entry name" value="HTH_TetR"/>
</dbReference>
<proteinExistence type="predicted"/>
<feature type="DNA-binding region" description="H-T-H motif" evidence="4">
    <location>
        <begin position="41"/>
        <end position="60"/>
    </location>
</feature>